<dbReference type="EMBL" id="JANQDX010000019">
    <property type="protein sequence ID" value="KAL0903968.1"/>
    <property type="molecule type" value="Genomic_DNA"/>
</dbReference>
<evidence type="ECO:0000313" key="1">
    <source>
        <dbReference type="EMBL" id="KAL0903968.1"/>
    </source>
</evidence>
<dbReference type="Proteomes" id="UP001552299">
    <property type="component" value="Unassembled WGS sequence"/>
</dbReference>
<keyword evidence="2" id="KW-1185">Reference proteome</keyword>
<reference evidence="1 2" key="1">
    <citation type="journal article" date="2024" name="Plant Biotechnol. J.">
        <title>Dendrobium thyrsiflorum genome and its molecular insights into genes involved in important horticultural traits.</title>
        <authorList>
            <person name="Chen B."/>
            <person name="Wang J.Y."/>
            <person name="Zheng P.J."/>
            <person name="Li K.L."/>
            <person name="Liang Y.M."/>
            <person name="Chen X.F."/>
            <person name="Zhang C."/>
            <person name="Zhao X."/>
            <person name="He X."/>
            <person name="Zhang G.Q."/>
            <person name="Liu Z.J."/>
            <person name="Xu Q."/>
        </authorList>
    </citation>
    <scope>NUCLEOTIDE SEQUENCE [LARGE SCALE GENOMIC DNA]</scope>
    <source>
        <strain evidence="1">GZMU011</strain>
    </source>
</reference>
<accession>A0ABD0TWR2</accession>
<proteinExistence type="predicted"/>
<protein>
    <submittedName>
        <fullName evidence="1">Uncharacterized protein</fullName>
    </submittedName>
</protein>
<dbReference type="AlphaFoldDB" id="A0ABD0TWR2"/>
<name>A0ABD0TWR2_DENTH</name>
<gene>
    <name evidence="1" type="ORF">M5K25_026034</name>
</gene>
<comment type="caution">
    <text evidence="1">The sequence shown here is derived from an EMBL/GenBank/DDBJ whole genome shotgun (WGS) entry which is preliminary data.</text>
</comment>
<evidence type="ECO:0000313" key="2">
    <source>
        <dbReference type="Proteomes" id="UP001552299"/>
    </source>
</evidence>
<sequence length="147" mass="16317">MKITAAVSPDTDCARLSCRGRQAMTPEISPKRGRRREAAEILSKKGQGLEQFLDNKGLAFELNRRGTCPLTGGFAAKWHRRINGYDSGPSEPGGLPPNGTTKLRSWPEPISTLAATICLILCFYEHNHNIFYPILNPESLLHDACYF</sequence>
<organism evidence="1 2">
    <name type="scientific">Dendrobium thyrsiflorum</name>
    <name type="common">Pinecone-like raceme dendrobium</name>
    <name type="synonym">Orchid</name>
    <dbReference type="NCBI Taxonomy" id="117978"/>
    <lineage>
        <taxon>Eukaryota</taxon>
        <taxon>Viridiplantae</taxon>
        <taxon>Streptophyta</taxon>
        <taxon>Embryophyta</taxon>
        <taxon>Tracheophyta</taxon>
        <taxon>Spermatophyta</taxon>
        <taxon>Magnoliopsida</taxon>
        <taxon>Liliopsida</taxon>
        <taxon>Asparagales</taxon>
        <taxon>Orchidaceae</taxon>
        <taxon>Epidendroideae</taxon>
        <taxon>Malaxideae</taxon>
        <taxon>Dendrobiinae</taxon>
        <taxon>Dendrobium</taxon>
    </lineage>
</organism>